<protein>
    <submittedName>
        <fullName evidence="1">Uncharacterized protein</fullName>
    </submittedName>
</protein>
<accession>A0A5J4WGA4</accession>
<dbReference type="AlphaFoldDB" id="A0A5J4WGA4"/>
<reference evidence="1 2" key="1">
    <citation type="submission" date="2019-03" db="EMBL/GenBank/DDBJ databases">
        <title>Single cell metagenomics reveals metabolic interactions within the superorganism composed of flagellate Streblomastix strix and complex community of Bacteroidetes bacteria on its surface.</title>
        <authorList>
            <person name="Treitli S.C."/>
            <person name="Kolisko M."/>
            <person name="Husnik F."/>
            <person name="Keeling P."/>
            <person name="Hampl V."/>
        </authorList>
    </citation>
    <scope>NUCLEOTIDE SEQUENCE [LARGE SCALE GENOMIC DNA]</scope>
    <source>
        <strain evidence="1">ST1C</strain>
    </source>
</reference>
<organism evidence="1 2">
    <name type="scientific">Streblomastix strix</name>
    <dbReference type="NCBI Taxonomy" id="222440"/>
    <lineage>
        <taxon>Eukaryota</taxon>
        <taxon>Metamonada</taxon>
        <taxon>Preaxostyla</taxon>
        <taxon>Oxymonadida</taxon>
        <taxon>Streblomastigidae</taxon>
        <taxon>Streblomastix</taxon>
    </lineage>
</organism>
<gene>
    <name evidence="1" type="ORF">EZS28_010714</name>
</gene>
<dbReference type="Proteomes" id="UP000324800">
    <property type="component" value="Unassembled WGS sequence"/>
</dbReference>
<sequence>MNSIGKNHVGYQDIANIINSDFMLEKDKMLYLDPLSLSNPLNGKFDDYVLNTQSAYGIFVVQSAKGSSFLFKLVRAINFPAVFQSLNALFIYIANVFAGTAIAQFTQQAHSIKHADLLRAPNGAPVYLTPLDVSSVAFLLIIQDNHQILLWNNKFWVENIRWSKKAAQWVESALQKVWLTISGPVGMIYPGIGSTLCAGANRAGAVDRLVNKR</sequence>
<evidence type="ECO:0000313" key="2">
    <source>
        <dbReference type="Proteomes" id="UP000324800"/>
    </source>
</evidence>
<evidence type="ECO:0000313" key="1">
    <source>
        <dbReference type="EMBL" id="KAA6393756.1"/>
    </source>
</evidence>
<comment type="caution">
    <text evidence="1">The sequence shown here is derived from an EMBL/GenBank/DDBJ whole genome shotgun (WGS) entry which is preliminary data.</text>
</comment>
<name>A0A5J4WGA4_9EUKA</name>
<proteinExistence type="predicted"/>
<dbReference type="EMBL" id="SNRW01002150">
    <property type="protein sequence ID" value="KAA6393756.1"/>
    <property type="molecule type" value="Genomic_DNA"/>
</dbReference>